<dbReference type="RefSeq" id="WP_184782715.1">
    <property type="nucleotide sequence ID" value="NZ_JACHMG010000001.1"/>
</dbReference>
<accession>A0A840J2U2</accession>
<reference evidence="2 3" key="1">
    <citation type="submission" date="2020-08" db="EMBL/GenBank/DDBJ databases">
        <title>Sequencing the genomes of 1000 actinobacteria strains.</title>
        <authorList>
            <person name="Klenk H.-P."/>
        </authorList>
    </citation>
    <scope>NUCLEOTIDE SEQUENCE [LARGE SCALE GENOMIC DNA]</scope>
    <source>
        <strain evidence="2 3">DSM 45859</strain>
    </source>
</reference>
<dbReference type="AlphaFoldDB" id="A0A840J2U2"/>
<feature type="transmembrane region" description="Helical" evidence="1">
    <location>
        <begin position="90"/>
        <end position="109"/>
    </location>
</feature>
<comment type="caution">
    <text evidence="2">The sequence shown here is derived from an EMBL/GenBank/DDBJ whole genome shotgun (WGS) entry which is preliminary data.</text>
</comment>
<proteinExistence type="predicted"/>
<evidence type="ECO:0008006" key="4">
    <source>
        <dbReference type="Google" id="ProtNLM"/>
    </source>
</evidence>
<evidence type="ECO:0000313" key="2">
    <source>
        <dbReference type="EMBL" id="MBB4687945.1"/>
    </source>
</evidence>
<feature type="transmembrane region" description="Helical" evidence="1">
    <location>
        <begin position="12"/>
        <end position="34"/>
    </location>
</feature>
<dbReference type="EMBL" id="JACHMG010000001">
    <property type="protein sequence ID" value="MBB4687945.1"/>
    <property type="molecule type" value="Genomic_DNA"/>
</dbReference>
<sequence length="112" mass="11290">MSPRLPATASVAFARIGVCLLGGLLILAAGWASLLFLGVSATCSDDGDSSGCVGAVLAVTIPIAVVLPTAMAAIVVVCRTRQPAVAWRRGLGLLAAGVLTTMLLSQRRALTS</sequence>
<gene>
    <name evidence="2" type="ORF">BJY18_005430</name>
</gene>
<dbReference type="Proteomes" id="UP000581769">
    <property type="component" value="Unassembled WGS sequence"/>
</dbReference>
<keyword evidence="1" id="KW-1133">Transmembrane helix</keyword>
<keyword evidence="1" id="KW-0472">Membrane</keyword>
<protein>
    <recommendedName>
        <fullName evidence="4">Transmembrane protein</fullName>
    </recommendedName>
</protein>
<name>A0A840J2U2_9PSEU</name>
<keyword evidence="1" id="KW-0812">Transmembrane</keyword>
<feature type="transmembrane region" description="Helical" evidence="1">
    <location>
        <begin position="54"/>
        <end position="78"/>
    </location>
</feature>
<evidence type="ECO:0000256" key="1">
    <source>
        <dbReference type="SAM" id="Phobius"/>
    </source>
</evidence>
<evidence type="ECO:0000313" key="3">
    <source>
        <dbReference type="Proteomes" id="UP000581769"/>
    </source>
</evidence>
<organism evidence="2 3">
    <name type="scientific">Amycolatopsis jiangsuensis</name>
    <dbReference type="NCBI Taxonomy" id="1181879"/>
    <lineage>
        <taxon>Bacteria</taxon>
        <taxon>Bacillati</taxon>
        <taxon>Actinomycetota</taxon>
        <taxon>Actinomycetes</taxon>
        <taxon>Pseudonocardiales</taxon>
        <taxon>Pseudonocardiaceae</taxon>
        <taxon>Amycolatopsis</taxon>
    </lineage>
</organism>
<keyword evidence="3" id="KW-1185">Reference proteome</keyword>